<sequence length="280" mass="32225">MENGSNNYINSGVVPYISGKAFSMMDAYEYRVYSLLHMEYRQARHRAKGKDWARCYYQSLDQIAEKTGIDAWRLEDYKVMTSLRNKGLIHTFRNWNGASHIVVLDPADKYYQYSIENLTRLDKKLALMKSLRRKAKQEVNTELEADASSLLFYKDNGITNDEERTNTESLREDKRDNSVHNSRDGRCESVDAREARPSSEGRDGIQMGVSERDRIRPDSAKLDGLDDWVERIVGGVPLVSSYKGKLFYFTSDKKCPLYMVGTGYEEVVSKSAIHRTANHE</sequence>
<proteinExistence type="predicted"/>
<dbReference type="EMBL" id="PIFK01000084">
    <property type="protein sequence ID" value="PTP20665.1"/>
    <property type="molecule type" value="Genomic_DNA"/>
</dbReference>
<dbReference type="Proteomes" id="UP000244197">
    <property type="component" value="Unassembled WGS sequence"/>
</dbReference>
<evidence type="ECO:0000256" key="1">
    <source>
        <dbReference type="SAM" id="MobiDB-lite"/>
    </source>
</evidence>
<feature type="region of interest" description="Disordered" evidence="1">
    <location>
        <begin position="162"/>
        <end position="212"/>
    </location>
</feature>
<comment type="caution">
    <text evidence="2">The sequence shown here is derived from an EMBL/GenBank/DDBJ whole genome shotgun (WGS) entry which is preliminary data.</text>
</comment>
<organism evidence="2 3">
    <name type="scientific">Vibrio splendidus</name>
    <dbReference type="NCBI Taxonomy" id="29497"/>
    <lineage>
        <taxon>Bacteria</taxon>
        <taxon>Pseudomonadati</taxon>
        <taxon>Pseudomonadota</taxon>
        <taxon>Gammaproteobacteria</taxon>
        <taxon>Vibrionales</taxon>
        <taxon>Vibrionaceae</taxon>
        <taxon>Vibrio</taxon>
    </lineage>
</organism>
<accession>A0A2T5EJZ1</accession>
<evidence type="ECO:0000313" key="2">
    <source>
        <dbReference type="EMBL" id="PTP20665.1"/>
    </source>
</evidence>
<gene>
    <name evidence="2" type="ORF">CWO07_24045</name>
</gene>
<name>A0A2T5EJZ1_VIBSP</name>
<dbReference type="RefSeq" id="WP_108188360.1">
    <property type="nucleotide sequence ID" value="NZ_PIFK01000084.1"/>
</dbReference>
<reference evidence="2 3" key="1">
    <citation type="submission" date="2017-11" db="EMBL/GenBank/DDBJ databases">
        <title>Population delineation of vibrios coincides with oyster pathogenicity.</title>
        <authorList>
            <person name="Bruto M."/>
            <person name="Labreuche Y."/>
            <person name="James A."/>
            <person name="Piel D."/>
            <person name="Chenivesse S."/>
            <person name="Petton B."/>
            <person name="Polz M.F."/>
            <person name="Le Roux F."/>
        </authorList>
    </citation>
    <scope>NUCLEOTIDE SEQUENCE [LARGE SCALE GENOMIC DNA]</scope>
    <source>
        <strain evidence="2 3">FF_144</strain>
    </source>
</reference>
<dbReference type="AlphaFoldDB" id="A0A2T5EJZ1"/>
<feature type="compositionally biased region" description="Basic and acidic residues" evidence="1">
    <location>
        <begin position="162"/>
        <end position="203"/>
    </location>
</feature>
<protein>
    <submittedName>
        <fullName evidence="2">Uncharacterized protein</fullName>
    </submittedName>
</protein>
<evidence type="ECO:0000313" key="3">
    <source>
        <dbReference type="Proteomes" id="UP000244197"/>
    </source>
</evidence>